<dbReference type="RefSeq" id="WP_136501877.1">
    <property type="nucleotide sequence ID" value="NZ_SSUX01000008.1"/>
</dbReference>
<gene>
    <name evidence="1" type="ORF">E8Q35_12785</name>
</gene>
<evidence type="ECO:0000313" key="1">
    <source>
        <dbReference type="EMBL" id="THJ45054.1"/>
    </source>
</evidence>
<sequence>MTKLSTTTEYPIGFDGSYLSVSDIGDEEDPVEALLPDNRLVKIVEVTEVNSYPSRTTLWCFKSDSAIQMPAGLYEAMQGFWVAYRAELDLRKKAKRGTVRFQRFTPFIGYRVFRDVEFAQELIQRGWAAILADC</sequence>
<name>A0A4S5CGQ4_AERVE</name>
<reference evidence="1 2" key="1">
    <citation type="submission" date="2019-04" db="EMBL/GenBank/DDBJ databases">
        <title>Comparative genomics of Aeromonas veronii strains pathogenic to fish.</title>
        <authorList>
            <person name="Cascarano M.C."/>
            <person name="Smyrli M."/>
            <person name="Katharios P."/>
        </authorList>
    </citation>
    <scope>NUCLEOTIDE SEQUENCE [LARGE SCALE GENOMIC DNA]</scope>
    <source>
        <strain evidence="1 2">XU1</strain>
    </source>
</reference>
<dbReference type="Proteomes" id="UP000309618">
    <property type="component" value="Unassembled WGS sequence"/>
</dbReference>
<protein>
    <submittedName>
        <fullName evidence="1">Uncharacterized protein</fullName>
    </submittedName>
</protein>
<organism evidence="1 2">
    <name type="scientific">Aeromonas veronii</name>
    <dbReference type="NCBI Taxonomy" id="654"/>
    <lineage>
        <taxon>Bacteria</taxon>
        <taxon>Pseudomonadati</taxon>
        <taxon>Pseudomonadota</taxon>
        <taxon>Gammaproteobacteria</taxon>
        <taxon>Aeromonadales</taxon>
        <taxon>Aeromonadaceae</taxon>
        <taxon>Aeromonas</taxon>
    </lineage>
</organism>
<dbReference type="AlphaFoldDB" id="A0A4S5CGQ4"/>
<dbReference type="EMBL" id="SSUX01000008">
    <property type="protein sequence ID" value="THJ45054.1"/>
    <property type="molecule type" value="Genomic_DNA"/>
</dbReference>
<evidence type="ECO:0000313" key="2">
    <source>
        <dbReference type="Proteomes" id="UP000309618"/>
    </source>
</evidence>
<comment type="caution">
    <text evidence="1">The sequence shown here is derived from an EMBL/GenBank/DDBJ whole genome shotgun (WGS) entry which is preliminary data.</text>
</comment>
<accession>A0A4S5CGQ4</accession>
<proteinExistence type="predicted"/>